<evidence type="ECO:0000256" key="1">
    <source>
        <dbReference type="ARBA" id="ARBA00023002"/>
    </source>
</evidence>
<dbReference type="GO" id="GO:0051912">
    <property type="term" value="F:CoB--CoM heterodisulfide reductase activity"/>
    <property type="evidence" value="ECO:0007669"/>
    <property type="project" value="UniProtKB-EC"/>
</dbReference>
<organism evidence="3">
    <name type="scientific">hydrocarbon metagenome</name>
    <dbReference type="NCBI Taxonomy" id="938273"/>
    <lineage>
        <taxon>unclassified sequences</taxon>
        <taxon>metagenomes</taxon>
        <taxon>ecological metagenomes</taxon>
    </lineage>
</organism>
<gene>
    <name evidence="3" type="ORF">ASZ90_018314</name>
</gene>
<dbReference type="AlphaFoldDB" id="A0A0W8E798"/>
<accession>A0A0W8E798</accession>
<feature type="domain" description="Cysteine-rich" evidence="2">
    <location>
        <begin position="25"/>
        <end position="104"/>
    </location>
</feature>
<proteinExistence type="predicted"/>
<dbReference type="PANTHER" id="PTHR42947:SF1">
    <property type="entry name" value="COB--COM HETERODISULFIDE REDUCTASE SUBUNIT B 1"/>
    <property type="match status" value="1"/>
</dbReference>
<name>A0A0W8E798_9ZZZZ</name>
<feature type="domain" description="Cysteine-rich" evidence="2">
    <location>
        <begin position="168"/>
        <end position="259"/>
    </location>
</feature>
<evidence type="ECO:0000259" key="2">
    <source>
        <dbReference type="Pfam" id="PF02754"/>
    </source>
</evidence>
<protein>
    <submittedName>
        <fullName evidence="3">Cob--com heterodisulfide reductase subunit b</fullName>
        <ecNumber evidence="3">1.8.98.1</ecNumber>
    </submittedName>
</protein>
<dbReference type="EC" id="1.8.98.1" evidence="3"/>
<dbReference type="Pfam" id="PF02754">
    <property type="entry name" value="CCG"/>
    <property type="match status" value="2"/>
</dbReference>
<keyword evidence="1 3" id="KW-0560">Oxidoreductase</keyword>
<dbReference type="EMBL" id="LNQE01001853">
    <property type="protein sequence ID" value="KUG04307.1"/>
    <property type="molecule type" value="Genomic_DNA"/>
</dbReference>
<sequence>MSSMTQKRVIKAQERIPEIPEKLFLFRSCTGSMEYPGTEKCVGYVLDKLGIEVIKDPDQTCCSGYILTCSGHIAEPSLAVTARNLALVEQRYGLDTYAFCNGCFGYNKELKHIIDHNPEYKKMCNDLISQWGYHYEGKSTVYHVQELYYLLLDRIKENVVRPLTGLRVAAHYGCHYLAQQYGILDEGDLPTFHEEIYEALGATPVFYKERRMCCAYAVGRGFTHPENVVQPHLARKFDSAKEEGVDIMTTTCPGCNVALDREQPKLKKRGFGPYDIPVVDLGQLIALAFGAPIESIGFNANSTPVEPILEKLGLGKGDQ</sequence>
<dbReference type="InterPro" id="IPR051278">
    <property type="entry name" value="HdrB/HdrD_reductase"/>
</dbReference>
<dbReference type="InterPro" id="IPR004017">
    <property type="entry name" value="Cys_rich_dom"/>
</dbReference>
<reference evidence="3" key="1">
    <citation type="journal article" date="2015" name="Proc. Natl. Acad. Sci. U.S.A.">
        <title>Networks of energetic and metabolic interactions define dynamics in microbial communities.</title>
        <authorList>
            <person name="Embree M."/>
            <person name="Liu J.K."/>
            <person name="Al-Bassam M.M."/>
            <person name="Zengler K."/>
        </authorList>
    </citation>
    <scope>NUCLEOTIDE SEQUENCE</scope>
</reference>
<evidence type="ECO:0000313" key="3">
    <source>
        <dbReference type="EMBL" id="KUG04307.1"/>
    </source>
</evidence>
<comment type="caution">
    <text evidence="3">The sequence shown here is derived from an EMBL/GenBank/DDBJ whole genome shotgun (WGS) entry which is preliminary data.</text>
</comment>
<dbReference type="PANTHER" id="PTHR42947">
    <property type="entry name" value="COB--COM HETERODISULFIDE REDUCTASE SUBUNIT B 1"/>
    <property type="match status" value="1"/>
</dbReference>
<dbReference type="Gene3D" id="1.20.1050.140">
    <property type="match status" value="1"/>
</dbReference>